<dbReference type="InterPro" id="IPR057023">
    <property type="entry name" value="PTP-SAK"/>
</dbReference>
<comment type="catalytic activity">
    <reaction evidence="17">
        <text>O-phospho-L-seryl-[protein] + H2O = L-seryl-[protein] + phosphate</text>
        <dbReference type="Rhea" id="RHEA:20629"/>
        <dbReference type="Rhea" id="RHEA-COMP:9863"/>
        <dbReference type="Rhea" id="RHEA-COMP:11604"/>
        <dbReference type="ChEBI" id="CHEBI:15377"/>
        <dbReference type="ChEBI" id="CHEBI:29999"/>
        <dbReference type="ChEBI" id="CHEBI:43474"/>
        <dbReference type="ChEBI" id="CHEBI:83421"/>
        <dbReference type="EC" id="3.1.3.16"/>
    </reaction>
    <physiologicalReaction direction="left-to-right" evidence="17">
        <dbReference type="Rhea" id="RHEA:20630"/>
    </physiologicalReaction>
</comment>
<protein>
    <recommendedName>
        <fullName evidence="12">Phosphatidylinositol 3,4,5-trisphosphate 3-phosphatase and dual-specificity protein phosphatase PTEN</fullName>
        <ecNumber evidence="5">3.1.3.16</ecNumber>
        <ecNumber evidence="4">3.1.3.48</ecNumber>
        <ecNumber evidence="3">3.1.3.67</ecNumber>
    </recommendedName>
    <alternativeName>
        <fullName evidence="16">Inositol polyphosphate 3-phosphatase</fullName>
    </alternativeName>
</protein>
<sequence>MTNAIKGIVSKRKKRYKQDGFNLDLTYICDNIIAMGYPAKNLEGVYRNHIDDVKNFLTLKHDNNYKIYNLCEEKKYQYDITTFQQCASFPFSDHNPPRIELISSFCNDLHKWLSEDSKNVAAIHCKAGKGRTGTMICCYLLHSGQVNTAADALNLYGQKRTTDKKGVTIPSQRRYVEYYAQLLKSNKPYEKIALNICEIKLHNFPQLKTIGTLAYSITVEGAKVFSAQINDSKQRADNNYLSIKLDRCLLLVGDVKIEFSCTQILKHKQKLFHYWFNTFFISQITQTDPEGNVIFELNKPEIDDAHKDKQKMFNENFKIETIFQKIPHGSNHINRMQINGVHNNANSRYSNLINNNNNNNNNDINQHQYNTSRLVESQNSDNQNHYVNATLRNASSSQRNHQLSTNEIRHSRGDEYQTTSEGSSSPESSSESSAEEWESGNSQNDSKPKYYRKRLNSKTRKKSFSQSVKIRDNQNDDILKGTRRKVLKKYTTTSIPVEKQYSFDQSKMTIGRLYNKNNNCSKKHSMENNNITKCVHDSETHVSSNDDQRSTDSVVSLVTRLSSLFQRRGNDNVTATTAAAIAKPIDTKHTANSQTDFNKVRNELKQFQKGFDEQKKYHKADSDSKQLK</sequence>
<dbReference type="Gene3D" id="2.60.40.1110">
    <property type="match status" value="1"/>
</dbReference>
<evidence type="ECO:0000256" key="18">
    <source>
        <dbReference type="ARBA" id="ARBA00048832"/>
    </source>
</evidence>
<evidence type="ECO:0000256" key="15">
    <source>
        <dbReference type="ARBA" id="ARBA00043762"/>
    </source>
</evidence>
<comment type="catalytic activity">
    <reaction evidence="10">
        <text>1,2-dihexadecanoyl-sn-glycero-3-phospho-(1D-myo-inositol-3,4,5-trisphosphate) + H2O = 1,2-dihexadecanoyl-sn-glycero-3-phospho-(1D-myo-inositol-4,5-bisphosphate) + phosphate</text>
        <dbReference type="Rhea" id="RHEA:43560"/>
        <dbReference type="ChEBI" id="CHEBI:15377"/>
        <dbReference type="ChEBI" id="CHEBI:43474"/>
        <dbReference type="ChEBI" id="CHEBI:83420"/>
        <dbReference type="ChEBI" id="CHEBI:83423"/>
    </reaction>
    <physiologicalReaction direction="left-to-right" evidence="10">
        <dbReference type="Rhea" id="RHEA:43561"/>
    </physiologicalReaction>
</comment>
<dbReference type="InterPro" id="IPR014020">
    <property type="entry name" value="Tensin_C2-dom"/>
</dbReference>
<feature type="region of interest" description="Disordered" evidence="20">
    <location>
        <begin position="392"/>
        <end position="469"/>
    </location>
</feature>
<dbReference type="GO" id="GO:0016314">
    <property type="term" value="F:phosphatidylinositol-3,4,5-trisphosphate 3-phosphatase activity"/>
    <property type="evidence" value="ECO:0007669"/>
    <property type="project" value="UniProtKB-EC"/>
</dbReference>
<dbReference type="Gene3D" id="3.90.190.10">
    <property type="entry name" value="Protein tyrosine phosphatase superfamily"/>
    <property type="match status" value="1"/>
</dbReference>
<dbReference type="GO" id="GO:0008285">
    <property type="term" value="P:negative regulation of cell population proliferation"/>
    <property type="evidence" value="ECO:0007669"/>
    <property type="project" value="TreeGrafter"/>
</dbReference>
<evidence type="ECO:0000256" key="11">
    <source>
        <dbReference type="ARBA" id="ARBA00034268"/>
    </source>
</evidence>
<feature type="region of interest" description="Disordered" evidence="20">
    <location>
        <begin position="347"/>
        <end position="366"/>
    </location>
</feature>
<name>A0A9J6C0I4_POLVA</name>
<dbReference type="SMART" id="SM01326">
    <property type="entry name" value="PTEN_C2"/>
    <property type="match status" value="1"/>
</dbReference>
<organism evidence="24 25">
    <name type="scientific">Polypedilum vanderplanki</name>
    <name type="common">Sleeping chironomid midge</name>
    <dbReference type="NCBI Taxonomy" id="319348"/>
    <lineage>
        <taxon>Eukaryota</taxon>
        <taxon>Metazoa</taxon>
        <taxon>Ecdysozoa</taxon>
        <taxon>Arthropoda</taxon>
        <taxon>Hexapoda</taxon>
        <taxon>Insecta</taxon>
        <taxon>Pterygota</taxon>
        <taxon>Neoptera</taxon>
        <taxon>Endopterygota</taxon>
        <taxon>Diptera</taxon>
        <taxon>Nematocera</taxon>
        <taxon>Chironomoidea</taxon>
        <taxon>Chironomidae</taxon>
        <taxon>Chironominae</taxon>
        <taxon>Polypedilum</taxon>
        <taxon>Polypedilum</taxon>
    </lineage>
</organism>
<dbReference type="PROSITE" id="PS51182">
    <property type="entry name" value="C2_TENSIN"/>
    <property type="match status" value="1"/>
</dbReference>
<keyword evidence="25" id="KW-1185">Reference proteome</keyword>
<dbReference type="GO" id="GO:0042995">
    <property type="term" value="C:cell projection"/>
    <property type="evidence" value="ECO:0007669"/>
    <property type="project" value="TreeGrafter"/>
</dbReference>
<dbReference type="PROSITE" id="PS51181">
    <property type="entry name" value="PPASE_TENSIN"/>
    <property type="match status" value="1"/>
</dbReference>
<evidence type="ECO:0000256" key="20">
    <source>
        <dbReference type="SAM" id="MobiDB-lite"/>
    </source>
</evidence>
<feature type="domain" description="Tyrosine specific protein phosphatases" evidence="21">
    <location>
        <begin position="103"/>
        <end position="174"/>
    </location>
</feature>
<dbReference type="EC" id="3.1.3.67" evidence="3"/>
<dbReference type="InterPro" id="IPR051281">
    <property type="entry name" value="Dual-spec_lipid-protein_phosph"/>
</dbReference>
<feature type="compositionally biased region" description="Low complexity" evidence="20">
    <location>
        <begin position="420"/>
        <end position="432"/>
    </location>
</feature>
<accession>A0A9J6C0I4</accession>
<evidence type="ECO:0000256" key="9">
    <source>
        <dbReference type="ARBA" id="ARBA00023098"/>
    </source>
</evidence>
<comment type="similarity">
    <text evidence="2">Belongs to the PTEN phosphatase protein family.</text>
</comment>
<reference evidence="24" key="1">
    <citation type="submission" date="2021-03" db="EMBL/GenBank/DDBJ databases">
        <title>Chromosome level genome of the anhydrobiotic midge Polypedilum vanderplanki.</title>
        <authorList>
            <person name="Yoshida Y."/>
            <person name="Kikawada T."/>
            <person name="Gusev O."/>
        </authorList>
    </citation>
    <scope>NUCLEOTIDE SEQUENCE</scope>
    <source>
        <strain evidence="24">NIAS01</strain>
        <tissue evidence="24">Whole body or cell culture</tissue>
    </source>
</reference>
<feature type="domain" description="Phosphatase tensin-type" evidence="22">
    <location>
        <begin position="14"/>
        <end position="186"/>
    </location>
</feature>
<comment type="subcellular location">
    <subcellularLocation>
        <location evidence="1">Cytoplasm</location>
    </subcellularLocation>
</comment>
<evidence type="ECO:0000256" key="4">
    <source>
        <dbReference type="ARBA" id="ARBA00013064"/>
    </source>
</evidence>
<evidence type="ECO:0000256" key="14">
    <source>
        <dbReference type="ARBA" id="ARBA00043760"/>
    </source>
</evidence>
<keyword evidence="8" id="KW-0904">Protein phosphatase</keyword>
<evidence type="ECO:0000256" key="19">
    <source>
        <dbReference type="ARBA" id="ARBA00051341"/>
    </source>
</evidence>
<feature type="compositionally biased region" description="Polar residues" evidence="20">
    <location>
        <begin position="392"/>
        <end position="406"/>
    </location>
</feature>
<comment type="catalytic activity">
    <reaction evidence="14">
        <text>a 1,2-diacyl-sn-glycero-3-phospho-(1D-myo-inositol-3,4,5-trisphosphate) + H2O = a 1,2-diacyl-sn-glycero-3-phospho-(1D-myo-inositol-4,5-bisphosphate) + phosphate</text>
        <dbReference type="Rhea" id="RHEA:25017"/>
        <dbReference type="ChEBI" id="CHEBI:15377"/>
        <dbReference type="ChEBI" id="CHEBI:43474"/>
        <dbReference type="ChEBI" id="CHEBI:57836"/>
        <dbReference type="ChEBI" id="CHEBI:58456"/>
        <dbReference type="EC" id="3.1.3.67"/>
    </reaction>
    <physiologicalReaction direction="left-to-right" evidence="14">
        <dbReference type="Rhea" id="RHEA:25018"/>
    </physiologicalReaction>
</comment>
<dbReference type="FunFam" id="3.90.190.10:FF:000029">
    <property type="entry name" value="Phosphatidylinositol 3,4,5-trisphosphate 3-phosphatase and dual-specificity protein phosphatase PTEN"/>
    <property type="match status" value="1"/>
</dbReference>
<evidence type="ECO:0000256" key="6">
    <source>
        <dbReference type="ARBA" id="ARBA00022490"/>
    </source>
</evidence>
<dbReference type="PROSITE" id="PS00383">
    <property type="entry name" value="TYR_PHOSPHATASE_1"/>
    <property type="match status" value="1"/>
</dbReference>
<dbReference type="GO" id="GO:0046856">
    <property type="term" value="P:phosphatidylinositol dephosphorylation"/>
    <property type="evidence" value="ECO:0007669"/>
    <property type="project" value="TreeGrafter"/>
</dbReference>
<feature type="domain" description="C2 tensin-type" evidence="23">
    <location>
        <begin position="191"/>
        <end position="326"/>
    </location>
</feature>
<dbReference type="EC" id="3.1.3.48" evidence="4"/>
<evidence type="ECO:0000256" key="2">
    <source>
        <dbReference type="ARBA" id="ARBA00007881"/>
    </source>
</evidence>
<comment type="catalytic activity">
    <reaction evidence="18">
        <text>O-phospho-L-threonyl-[protein] + H2O = L-threonyl-[protein] + phosphate</text>
        <dbReference type="Rhea" id="RHEA:47004"/>
        <dbReference type="Rhea" id="RHEA-COMP:11060"/>
        <dbReference type="Rhea" id="RHEA-COMP:11605"/>
        <dbReference type="ChEBI" id="CHEBI:15377"/>
        <dbReference type="ChEBI" id="CHEBI:30013"/>
        <dbReference type="ChEBI" id="CHEBI:43474"/>
        <dbReference type="ChEBI" id="CHEBI:61977"/>
        <dbReference type="EC" id="3.1.3.16"/>
    </reaction>
    <physiologicalReaction direction="left-to-right" evidence="18">
        <dbReference type="Rhea" id="RHEA:47005"/>
    </physiologicalReaction>
</comment>
<dbReference type="InterPro" id="IPR029021">
    <property type="entry name" value="Prot-tyrosine_phosphatase-like"/>
</dbReference>
<evidence type="ECO:0000256" key="12">
    <source>
        <dbReference type="ARBA" id="ARBA00034338"/>
    </source>
</evidence>
<comment type="catalytic activity">
    <reaction evidence="15">
        <text>1D-myo-inositol 1,3,4,5,6-pentakisphosphate + H2O = 1D-myo-inositol 1,4,5,6-tetrakisphosphate + phosphate</text>
        <dbReference type="Rhea" id="RHEA:77143"/>
        <dbReference type="ChEBI" id="CHEBI:15377"/>
        <dbReference type="ChEBI" id="CHEBI:43474"/>
        <dbReference type="ChEBI" id="CHEBI:57627"/>
        <dbReference type="ChEBI" id="CHEBI:57733"/>
    </reaction>
    <physiologicalReaction direction="left-to-right" evidence="15">
        <dbReference type="Rhea" id="RHEA:77144"/>
    </physiologicalReaction>
</comment>
<evidence type="ECO:0000256" key="3">
    <source>
        <dbReference type="ARBA" id="ARBA00013015"/>
    </source>
</evidence>
<evidence type="ECO:0000256" key="16">
    <source>
        <dbReference type="ARBA" id="ARBA00044309"/>
    </source>
</evidence>
<comment type="catalytic activity">
    <reaction evidence="11">
        <text>1,2-dioctanoyl-sn-glycero-3-phospho-(1D-myo-inositol-3,4,5-trisphosphate) + H2O = 1,2-dioctanoyl-sn-glycero-3-phospho-(1D-myo-inositol-4,5-bisphosphate) + phosphate</text>
        <dbReference type="Rhea" id="RHEA:43552"/>
        <dbReference type="ChEBI" id="CHEBI:15377"/>
        <dbReference type="ChEBI" id="CHEBI:43474"/>
        <dbReference type="ChEBI" id="CHEBI:83416"/>
        <dbReference type="ChEBI" id="CHEBI:83419"/>
    </reaction>
    <physiologicalReaction direction="left-to-right" evidence="11">
        <dbReference type="Rhea" id="RHEA:43553"/>
    </physiologicalReaction>
</comment>
<feature type="compositionally biased region" description="Basic residues" evidence="20">
    <location>
        <begin position="449"/>
        <end position="463"/>
    </location>
</feature>
<dbReference type="GO" id="GO:0005634">
    <property type="term" value="C:nucleus"/>
    <property type="evidence" value="ECO:0007669"/>
    <property type="project" value="TreeGrafter"/>
</dbReference>
<dbReference type="Pfam" id="PF22784">
    <property type="entry name" value="PTP-SAK"/>
    <property type="match status" value="1"/>
</dbReference>
<dbReference type="GO" id="GO:0051896">
    <property type="term" value="P:regulation of phosphatidylinositol 3-kinase/protein kinase B signal transduction"/>
    <property type="evidence" value="ECO:0007669"/>
    <property type="project" value="TreeGrafter"/>
</dbReference>
<dbReference type="GO" id="GO:0048870">
    <property type="term" value="P:cell motility"/>
    <property type="evidence" value="ECO:0007669"/>
    <property type="project" value="TreeGrafter"/>
</dbReference>
<dbReference type="OrthoDB" id="16692at2759"/>
<evidence type="ECO:0000259" key="22">
    <source>
        <dbReference type="PROSITE" id="PS51181"/>
    </source>
</evidence>
<feature type="region of interest" description="Disordered" evidence="20">
    <location>
        <begin position="609"/>
        <end position="628"/>
    </location>
</feature>
<dbReference type="GO" id="GO:0043491">
    <property type="term" value="P:phosphatidylinositol 3-kinase/protein kinase B signal transduction"/>
    <property type="evidence" value="ECO:0007669"/>
    <property type="project" value="TreeGrafter"/>
</dbReference>
<comment type="catalytic activity">
    <reaction evidence="19">
        <text>O-phospho-L-tyrosyl-[protein] + H2O = L-tyrosyl-[protein] + phosphate</text>
        <dbReference type="Rhea" id="RHEA:10684"/>
        <dbReference type="Rhea" id="RHEA-COMP:10136"/>
        <dbReference type="Rhea" id="RHEA-COMP:20101"/>
        <dbReference type="ChEBI" id="CHEBI:15377"/>
        <dbReference type="ChEBI" id="CHEBI:43474"/>
        <dbReference type="ChEBI" id="CHEBI:46858"/>
        <dbReference type="ChEBI" id="CHEBI:61978"/>
        <dbReference type="EC" id="3.1.3.48"/>
    </reaction>
    <physiologicalReaction direction="left-to-right" evidence="19">
        <dbReference type="Rhea" id="RHEA:10685"/>
    </physiologicalReaction>
</comment>
<evidence type="ECO:0000256" key="5">
    <source>
        <dbReference type="ARBA" id="ARBA00013081"/>
    </source>
</evidence>
<evidence type="ECO:0000256" key="13">
    <source>
        <dbReference type="ARBA" id="ARBA00043734"/>
    </source>
</evidence>
<dbReference type="GO" id="GO:0050793">
    <property type="term" value="P:regulation of developmental process"/>
    <property type="evidence" value="ECO:0007669"/>
    <property type="project" value="UniProtKB-ARBA"/>
</dbReference>
<dbReference type="InterPro" id="IPR016130">
    <property type="entry name" value="Tyr_Pase_AS"/>
</dbReference>
<dbReference type="GO" id="GO:0004722">
    <property type="term" value="F:protein serine/threonine phosphatase activity"/>
    <property type="evidence" value="ECO:0007669"/>
    <property type="project" value="UniProtKB-EC"/>
</dbReference>
<evidence type="ECO:0000256" key="17">
    <source>
        <dbReference type="ARBA" id="ARBA00047986"/>
    </source>
</evidence>
<evidence type="ECO:0000256" key="1">
    <source>
        <dbReference type="ARBA" id="ARBA00004496"/>
    </source>
</evidence>
<dbReference type="GO" id="GO:0005829">
    <property type="term" value="C:cytosol"/>
    <property type="evidence" value="ECO:0007669"/>
    <property type="project" value="TreeGrafter"/>
</dbReference>
<dbReference type="Pfam" id="PF10409">
    <property type="entry name" value="PTEN_C2"/>
    <property type="match status" value="1"/>
</dbReference>
<dbReference type="GO" id="GO:0004725">
    <property type="term" value="F:protein tyrosine phosphatase activity"/>
    <property type="evidence" value="ECO:0007669"/>
    <property type="project" value="UniProtKB-EC"/>
</dbReference>
<dbReference type="AlphaFoldDB" id="A0A9J6C0I4"/>
<dbReference type="InterPro" id="IPR035892">
    <property type="entry name" value="C2_domain_sf"/>
</dbReference>
<dbReference type="InterPro" id="IPR045101">
    <property type="entry name" value="PTP_PTEN"/>
</dbReference>
<gene>
    <name evidence="24" type="ORF">PVAND_005234</name>
</gene>
<dbReference type="EMBL" id="JADBJN010000002">
    <property type="protein sequence ID" value="KAG5675323.1"/>
    <property type="molecule type" value="Genomic_DNA"/>
</dbReference>
<dbReference type="PROSITE" id="PS50056">
    <property type="entry name" value="TYR_PHOSPHATASE_2"/>
    <property type="match status" value="1"/>
</dbReference>
<dbReference type="Proteomes" id="UP001107558">
    <property type="component" value="Chromosome 2"/>
</dbReference>
<evidence type="ECO:0000256" key="8">
    <source>
        <dbReference type="ARBA" id="ARBA00022912"/>
    </source>
</evidence>
<evidence type="ECO:0000259" key="23">
    <source>
        <dbReference type="PROSITE" id="PS51182"/>
    </source>
</evidence>
<evidence type="ECO:0000256" key="10">
    <source>
        <dbReference type="ARBA" id="ARBA00034256"/>
    </source>
</evidence>
<keyword evidence="9" id="KW-0443">Lipid metabolism</keyword>
<proteinExistence type="inferred from homology"/>
<keyword evidence="6" id="KW-0963">Cytoplasm</keyword>
<dbReference type="SUPFAM" id="SSF49562">
    <property type="entry name" value="C2 domain (Calcium/lipid-binding domain, CaLB)"/>
    <property type="match status" value="1"/>
</dbReference>
<dbReference type="InterPro" id="IPR000387">
    <property type="entry name" value="Tyr_Pase_dom"/>
</dbReference>
<comment type="catalytic activity">
    <reaction evidence="13">
        <text>1D-myo-inositol 1,3,4,5-tetrakisphosphate + H2O = 1D-myo-inositol 1,4,5-trisphosphate + phosphate</text>
        <dbReference type="Rhea" id="RHEA:77155"/>
        <dbReference type="ChEBI" id="CHEBI:15377"/>
        <dbReference type="ChEBI" id="CHEBI:43474"/>
        <dbReference type="ChEBI" id="CHEBI:57895"/>
        <dbReference type="ChEBI" id="CHEBI:203600"/>
    </reaction>
    <physiologicalReaction direction="left-to-right" evidence="13">
        <dbReference type="Rhea" id="RHEA:77156"/>
    </physiologicalReaction>
</comment>
<dbReference type="CDD" id="cd14509">
    <property type="entry name" value="PTP_PTEN"/>
    <property type="match status" value="1"/>
</dbReference>
<keyword evidence="7" id="KW-0378">Hydrolase</keyword>
<dbReference type="SUPFAM" id="SSF52799">
    <property type="entry name" value="(Phosphotyrosine protein) phosphatases II"/>
    <property type="match status" value="1"/>
</dbReference>
<dbReference type="GO" id="GO:0005886">
    <property type="term" value="C:plasma membrane"/>
    <property type="evidence" value="ECO:0007669"/>
    <property type="project" value="TreeGrafter"/>
</dbReference>
<dbReference type="PANTHER" id="PTHR12305">
    <property type="entry name" value="PHOSPHATASE WITH HOMOLOGY TO TENSIN"/>
    <property type="match status" value="1"/>
</dbReference>
<dbReference type="PANTHER" id="PTHR12305:SF81">
    <property type="entry name" value="PHOSPHATIDYLINOSITOL 3,4,5-TRISPHOSPHATE 3-PHOSPHATASE AND DUAL-SPECIFICITY PROTEIN PHOSPHATASE PTEN"/>
    <property type="match status" value="1"/>
</dbReference>
<dbReference type="EC" id="3.1.3.16" evidence="5"/>
<evidence type="ECO:0000256" key="7">
    <source>
        <dbReference type="ARBA" id="ARBA00022801"/>
    </source>
</evidence>
<evidence type="ECO:0000313" key="25">
    <source>
        <dbReference type="Proteomes" id="UP001107558"/>
    </source>
</evidence>
<dbReference type="InterPro" id="IPR029023">
    <property type="entry name" value="Tensin_phosphatase"/>
</dbReference>
<evidence type="ECO:0000313" key="24">
    <source>
        <dbReference type="EMBL" id="KAG5675323.1"/>
    </source>
</evidence>
<comment type="caution">
    <text evidence="24">The sequence shown here is derived from an EMBL/GenBank/DDBJ whole genome shotgun (WGS) entry which is preliminary data.</text>
</comment>
<evidence type="ECO:0000259" key="21">
    <source>
        <dbReference type="PROSITE" id="PS50056"/>
    </source>
</evidence>